<accession>A0ABQ9XY49</accession>
<keyword evidence="6" id="KW-1185">Reference proteome</keyword>
<evidence type="ECO:0000256" key="1">
    <source>
        <dbReference type="ARBA" id="ARBA00010394"/>
    </source>
</evidence>
<dbReference type="InterPro" id="IPR011989">
    <property type="entry name" value="ARM-like"/>
</dbReference>
<evidence type="ECO:0000256" key="2">
    <source>
        <dbReference type="ARBA" id="ARBA00022448"/>
    </source>
</evidence>
<protein>
    <submittedName>
        <fullName evidence="5">Uncharacterized protein</fullName>
    </submittedName>
</protein>
<proteinExistence type="inferred from homology"/>
<dbReference type="PANTHER" id="PTHR23316">
    <property type="entry name" value="IMPORTIN ALPHA"/>
    <property type="match status" value="1"/>
</dbReference>
<dbReference type="EMBL" id="JARBJD010000056">
    <property type="protein sequence ID" value="KAK2956392.1"/>
    <property type="molecule type" value="Genomic_DNA"/>
</dbReference>
<dbReference type="SUPFAM" id="SSF48371">
    <property type="entry name" value="ARM repeat"/>
    <property type="match status" value="1"/>
</dbReference>
<name>A0ABQ9XY49_9EUKA</name>
<evidence type="ECO:0000313" key="6">
    <source>
        <dbReference type="Proteomes" id="UP001281761"/>
    </source>
</evidence>
<feature type="compositionally biased region" description="Basic residues" evidence="4">
    <location>
        <begin position="31"/>
        <end position="44"/>
    </location>
</feature>
<keyword evidence="3" id="KW-0653">Protein transport</keyword>
<evidence type="ECO:0000313" key="5">
    <source>
        <dbReference type="EMBL" id="KAK2956392.1"/>
    </source>
</evidence>
<reference evidence="5 6" key="1">
    <citation type="journal article" date="2022" name="bioRxiv">
        <title>Genomics of Preaxostyla Flagellates Illuminates Evolutionary Transitions and the Path Towards Mitochondrial Loss.</title>
        <authorList>
            <person name="Novak L.V.F."/>
            <person name="Treitli S.C."/>
            <person name="Pyrih J."/>
            <person name="Halakuc P."/>
            <person name="Pipaliya S.V."/>
            <person name="Vacek V."/>
            <person name="Brzon O."/>
            <person name="Soukal P."/>
            <person name="Eme L."/>
            <person name="Dacks J.B."/>
            <person name="Karnkowska A."/>
            <person name="Elias M."/>
            <person name="Hampl V."/>
        </authorList>
    </citation>
    <scope>NUCLEOTIDE SEQUENCE [LARGE SCALE GENOMIC DNA]</scope>
    <source>
        <strain evidence="5">NAU3</strain>
        <tissue evidence="5">Gut</tissue>
    </source>
</reference>
<dbReference type="Gene3D" id="1.25.10.10">
    <property type="entry name" value="Leucine-rich Repeat Variant"/>
    <property type="match status" value="2"/>
</dbReference>
<gene>
    <name evidence="5" type="ORF">BLNAU_8615</name>
</gene>
<comment type="caution">
    <text evidence="5">The sequence shown here is derived from an EMBL/GenBank/DDBJ whole genome shotgun (WGS) entry which is preliminary data.</text>
</comment>
<comment type="similarity">
    <text evidence="1">Belongs to the importin alpha family.</text>
</comment>
<evidence type="ECO:0000256" key="4">
    <source>
        <dbReference type="SAM" id="MobiDB-lite"/>
    </source>
</evidence>
<keyword evidence="2" id="KW-0813">Transport</keyword>
<dbReference type="Proteomes" id="UP001281761">
    <property type="component" value="Unassembled WGS sequence"/>
</dbReference>
<organism evidence="5 6">
    <name type="scientific">Blattamonas nauphoetae</name>
    <dbReference type="NCBI Taxonomy" id="2049346"/>
    <lineage>
        <taxon>Eukaryota</taxon>
        <taxon>Metamonada</taxon>
        <taxon>Preaxostyla</taxon>
        <taxon>Oxymonadida</taxon>
        <taxon>Blattamonas</taxon>
    </lineage>
</organism>
<feature type="region of interest" description="Disordered" evidence="4">
    <location>
        <begin position="17"/>
        <end position="56"/>
    </location>
</feature>
<dbReference type="InterPro" id="IPR016024">
    <property type="entry name" value="ARM-type_fold"/>
</dbReference>
<sequence>MSNQSSFSSRERGWFDQLLDGDDTQDDISNRHRPISLRSSKRNHLPQFPERDDSTKRHLVDASLEDRISSLIKQTQSSIESEQISSVRELRLISQDVPRDRAPIFVRHNAVDHLVRFLSPTTPLDTVADVLTIFINISYAATEFTQTIITSGVMGTIFQLALSDHQRASTNAWGCLFNFASDGTRFRDLLVQNDICSLIFQAIQKATSKIGNGECPFTPIFSLVPPLSLDTIACLRYLSQHKNIKIIPQHLPILTQLLYCHDSSLVLNVLEVFETFIDDSLVNSNDFHPQLLEMMQILYPSMKGDSPVPFCTLIWQLFCLSFDSFAEAHLTFYIHVNLVTRRRVDERRNGKVPDFLTKEERRDLSLASTSFSNNSKIAKSCLNVLGMISSAQHEFAELVLATNAMTQLGHLLLSIDELETEDVTPKVLFEFDRLRAGLATNTLPPKWEKPSWCTELALRAPDPTPVEMSYERAWVLSQSKSVKTTLSLNQEMTKVSSSLTQYVLLIISNLAAISDEISLILLHNLFPSEENTPLFTVNSLLQLYQRRSPQIKTDLTYVIKNMSSGNDATLELFVNNGLMAELVMCLRETKRTTNFSSTIVYLNFMSLILNKSTTFPSTLGDDNQALRDYYEQNGERLIAELAQSKNRQVKHSADKVFEAVDFAAKGHPVIEQRG</sequence>
<evidence type="ECO:0000256" key="3">
    <source>
        <dbReference type="ARBA" id="ARBA00022927"/>
    </source>
</evidence>